<evidence type="ECO:0000259" key="4">
    <source>
        <dbReference type="PROSITE" id="PS50835"/>
    </source>
</evidence>
<dbReference type="PANTHER" id="PTHR47633">
    <property type="entry name" value="IMMUNOGLOBULIN"/>
    <property type="match status" value="1"/>
</dbReference>
<dbReference type="InterPro" id="IPR013783">
    <property type="entry name" value="Ig-like_fold"/>
</dbReference>
<dbReference type="SMART" id="SM00409">
    <property type="entry name" value="IG"/>
    <property type="match status" value="2"/>
</dbReference>
<reference evidence="6" key="1">
    <citation type="journal article" date="2006" name="Science">
        <title>Ancient noncoding elements conserved in the human genome.</title>
        <authorList>
            <person name="Venkatesh B."/>
            <person name="Kirkness E.F."/>
            <person name="Loh Y.H."/>
            <person name="Halpern A.L."/>
            <person name="Lee A.P."/>
            <person name="Johnson J."/>
            <person name="Dandona N."/>
            <person name="Viswanathan L.D."/>
            <person name="Tay A."/>
            <person name="Venter J.C."/>
            <person name="Strausberg R.L."/>
            <person name="Brenner S."/>
        </authorList>
    </citation>
    <scope>NUCLEOTIDE SEQUENCE [LARGE SCALE GENOMIC DNA]</scope>
</reference>
<dbReference type="InterPro" id="IPR007110">
    <property type="entry name" value="Ig-like_dom"/>
</dbReference>
<sequence length="362" mass="41190">MSDLGSYKCVANNKAGEALSISSLTIEPAEQSFSKARETQSIYSPRIEPAEQSFNKAREIQSIYSPRIEPAEQSFNKTREIQSIYSPRIEPAEQSFNKTREIQSIYSPRIEPAEQSFNKTRETQSIYSPRIEPAEQSFICHLKDTEPSDEEDSIEAEAKGNEMPPAFIKPLTKKKIYEGNTLMFMTEVIGCPIPDVKWYKNKSLLEPDHRIRLEREGNLCTLVIDSVHKEDEGEYICHVVNIIGEAKSSGQLIVLDKPHFTRSLQAVKTVVNSNVRLECQVDEDTGVKVAWKKDEETLRPGKDYRMTFEDKVAVLEILKSRLKDSGNYMCTASNEAGSTFYRLSLGEGGWVEIRIFLREGWL</sequence>
<feature type="domain" description="Ig-like" evidence="4">
    <location>
        <begin position="164"/>
        <end position="253"/>
    </location>
</feature>
<evidence type="ECO:0000256" key="1">
    <source>
        <dbReference type="ARBA" id="ARBA00004496"/>
    </source>
</evidence>
<dbReference type="AlphaFoldDB" id="A0A4W3IYT0"/>
<feature type="domain" description="Ig-like" evidence="4">
    <location>
        <begin position="258"/>
        <end position="346"/>
    </location>
</feature>
<dbReference type="GO" id="GO:0005737">
    <property type="term" value="C:cytoplasm"/>
    <property type="evidence" value="ECO:0007669"/>
    <property type="project" value="UniProtKB-SubCell"/>
</dbReference>
<dbReference type="PROSITE" id="PS50835">
    <property type="entry name" value="IG_LIKE"/>
    <property type="match status" value="2"/>
</dbReference>
<dbReference type="InterPro" id="IPR013098">
    <property type="entry name" value="Ig_I-set"/>
</dbReference>
<keyword evidence="6" id="KW-1185">Reference proteome</keyword>
<evidence type="ECO:0000256" key="2">
    <source>
        <dbReference type="ARBA" id="ARBA00022490"/>
    </source>
</evidence>
<dbReference type="Gene3D" id="2.60.40.10">
    <property type="entry name" value="Immunoglobulins"/>
    <property type="match status" value="2"/>
</dbReference>
<reference evidence="5" key="4">
    <citation type="submission" date="2025-08" db="UniProtKB">
        <authorList>
            <consortium name="Ensembl"/>
        </authorList>
    </citation>
    <scope>IDENTIFICATION</scope>
</reference>
<evidence type="ECO:0000313" key="5">
    <source>
        <dbReference type="Ensembl" id="ENSCMIP00000032521.1"/>
    </source>
</evidence>
<dbReference type="Ensembl" id="ENSCMIT00000033014.1">
    <property type="protein sequence ID" value="ENSCMIP00000032521.1"/>
    <property type="gene ID" value="ENSCMIG00000013896.1"/>
</dbReference>
<keyword evidence="3" id="KW-0393">Immunoglobulin domain</keyword>
<evidence type="ECO:0000256" key="3">
    <source>
        <dbReference type="ARBA" id="ARBA00023319"/>
    </source>
</evidence>
<dbReference type="FunFam" id="2.60.40.10:FF:000022">
    <property type="entry name" value="Cardiac titin"/>
    <property type="match status" value="1"/>
</dbReference>
<reference evidence="6" key="3">
    <citation type="journal article" date="2014" name="Nature">
        <title>Elephant shark genome provides unique insights into gnathostome evolution.</title>
        <authorList>
            <consortium name="International Elephant Shark Genome Sequencing Consortium"/>
            <person name="Venkatesh B."/>
            <person name="Lee A.P."/>
            <person name="Ravi V."/>
            <person name="Maurya A.K."/>
            <person name="Lian M.M."/>
            <person name="Swann J.B."/>
            <person name="Ohta Y."/>
            <person name="Flajnik M.F."/>
            <person name="Sutoh Y."/>
            <person name="Kasahara M."/>
            <person name="Hoon S."/>
            <person name="Gangu V."/>
            <person name="Roy S.W."/>
            <person name="Irimia M."/>
            <person name="Korzh V."/>
            <person name="Kondrychyn I."/>
            <person name="Lim Z.W."/>
            <person name="Tay B.H."/>
            <person name="Tohari S."/>
            <person name="Kong K.W."/>
            <person name="Ho S."/>
            <person name="Lorente-Galdos B."/>
            <person name="Quilez J."/>
            <person name="Marques-Bonet T."/>
            <person name="Raney B.J."/>
            <person name="Ingham P.W."/>
            <person name="Tay A."/>
            <person name="Hillier L.W."/>
            <person name="Minx P."/>
            <person name="Boehm T."/>
            <person name="Wilson R.K."/>
            <person name="Brenner S."/>
            <person name="Warren W.C."/>
        </authorList>
    </citation>
    <scope>NUCLEOTIDE SEQUENCE [LARGE SCALE GENOMIC DNA]</scope>
</reference>
<dbReference type="Proteomes" id="UP000314986">
    <property type="component" value="Unassembled WGS sequence"/>
</dbReference>
<dbReference type="GO" id="GO:0004672">
    <property type="term" value="F:protein kinase activity"/>
    <property type="evidence" value="ECO:0007669"/>
    <property type="project" value="TreeGrafter"/>
</dbReference>
<accession>A0A4W3IYT0</accession>
<protein>
    <recommendedName>
        <fullName evidence="4">Ig-like domain-containing protein</fullName>
    </recommendedName>
</protein>
<comment type="subcellular location">
    <subcellularLocation>
        <location evidence="1">Cytoplasm</location>
    </subcellularLocation>
</comment>
<dbReference type="InterPro" id="IPR036179">
    <property type="entry name" value="Ig-like_dom_sf"/>
</dbReference>
<dbReference type="FunFam" id="2.60.40.10:FF:000425">
    <property type="entry name" value="Myosin light chain kinase"/>
    <property type="match status" value="1"/>
</dbReference>
<reference evidence="6" key="2">
    <citation type="journal article" date="2007" name="PLoS Biol.">
        <title>Survey sequencing and comparative analysis of the elephant shark (Callorhinchus milii) genome.</title>
        <authorList>
            <person name="Venkatesh B."/>
            <person name="Kirkness E.F."/>
            <person name="Loh Y.H."/>
            <person name="Halpern A.L."/>
            <person name="Lee A.P."/>
            <person name="Johnson J."/>
            <person name="Dandona N."/>
            <person name="Viswanathan L.D."/>
            <person name="Tay A."/>
            <person name="Venter J.C."/>
            <person name="Strausberg R.L."/>
            <person name="Brenner S."/>
        </authorList>
    </citation>
    <scope>NUCLEOTIDE SEQUENCE [LARGE SCALE GENOMIC DNA]</scope>
</reference>
<dbReference type="GeneTree" id="ENSGT01110000267173"/>
<evidence type="ECO:0000313" key="6">
    <source>
        <dbReference type="Proteomes" id="UP000314986"/>
    </source>
</evidence>
<dbReference type="Pfam" id="PF07679">
    <property type="entry name" value="I-set"/>
    <property type="match status" value="2"/>
</dbReference>
<dbReference type="CDD" id="cd00096">
    <property type="entry name" value="Ig"/>
    <property type="match status" value="1"/>
</dbReference>
<keyword evidence="2" id="KW-0963">Cytoplasm</keyword>
<dbReference type="PANTHER" id="PTHR47633:SF8">
    <property type="entry name" value="SPEG NEIGHBOR PROTEIN"/>
    <property type="match status" value="1"/>
</dbReference>
<proteinExistence type="predicted"/>
<reference evidence="5" key="5">
    <citation type="submission" date="2025-09" db="UniProtKB">
        <authorList>
            <consortium name="Ensembl"/>
        </authorList>
    </citation>
    <scope>IDENTIFICATION</scope>
</reference>
<dbReference type="InterPro" id="IPR003598">
    <property type="entry name" value="Ig_sub2"/>
</dbReference>
<dbReference type="SMART" id="SM00408">
    <property type="entry name" value="IGc2"/>
    <property type="match status" value="2"/>
</dbReference>
<dbReference type="InterPro" id="IPR003599">
    <property type="entry name" value="Ig_sub"/>
</dbReference>
<dbReference type="SUPFAM" id="SSF48726">
    <property type="entry name" value="Immunoglobulin"/>
    <property type="match status" value="2"/>
</dbReference>
<organism evidence="5 6">
    <name type="scientific">Callorhinchus milii</name>
    <name type="common">Ghost shark</name>
    <dbReference type="NCBI Taxonomy" id="7868"/>
    <lineage>
        <taxon>Eukaryota</taxon>
        <taxon>Metazoa</taxon>
        <taxon>Chordata</taxon>
        <taxon>Craniata</taxon>
        <taxon>Vertebrata</taxon>
        <taxon>Chondrichthyes</taxon>
        <taxon>Holocephali</taxon>
        <taxon>Chimaeriformes</taxon>
        <taxon>Callorhinchidae</taxon>
        <taxon>Callorhinchus</taxon>
    </lineage>
</organism>
<name>A0A4W3IYT0_CALMI</name>